<dbReference type="InterPro" id="IPR046864">
    <property type="entry name" value="VasX_N"/>
</dbReference>
<comment type="caution">
    <text evidence="2">The sequence shown here is derived from an EMBL/GenBank/DDBJ whole genome shotgun (WGS) entry which is preliminary data.</text>
</comment>
<feature type="domain" description="Toxin VasX N-terminal region" evidence="1">
    <location>
        <begin position="27"/>
        <end position="167"/>
    </location>
</feature>
<reference evidence="2 3" key="1">
    <citation type="submission" date="2015-07" db="EMBL/GenBank/DDBJ databases">
        <title>Draft genome of Achromobacter spanius.</title>
        <authorList>
            <person name="Wang X."/>
        </authorList>
    </citation>
    <scope>NUCLEOTIDE SEQUENCE [LARGE SCALE GENOMIC DNA]</scope>
    <source>
        <strain evidence="2 3">CGMCC9173</strain>
    </source>
</reference>
<name>A0AAW3IA17_9BURK</name>
<evidence type="ECO:0000259" key="1">
    <source>
        <dbReference type="Pfam" id="PF20249"/>
    </source>
</evidence>
<dbReference type="Proteomes" id="UP000037511">
    <property type="component" value="Unassembled WGS sequence"/>
</dbReference>
<gene>
    <name evidence="2" type="ORF">AFM18_00280</name>
</gene>
<dbReference type="CDD" id="cd20706">
    <property type="entry name" value="MIX_II"/>
    <property type="match status" value="1"/>
</dbReference>
<protein>
    <recommendedName>
        <fullName evidence="1">Toxin VasX N-terminal region domain-containing protein</fullName>
    </recommendedName>
</protein>
<sequence length="937" mass="101203">MIHLQCPKALQPPHPSAKLLGKAISPPPCQRGIPLYPLRYGITDEPFDAKVFPTLSTAAYPALSNGKAYGLRVLRPRSYVYLLSREEGRMWTRHYQVTDNIRFAPIWWTEADYAADVPGRKAVPDEAGAARFLLAPPDLKDDTLHVLVSDTLLSHAVLWDIENDKSSWKTLLATPVKPIGGKQQHAFPAALLAHVRELAPSALRNYDWSESQPHTDSIPSILNAMTAATRPRTDVEPQAVVVRDLAGLLSELNVLVGSRLADLQTYSADAARKLRVSKMIDQLGDLAGQAAGNQVARNDPIGSAMPPGATGPAVLAARERANRARLAAHRKRIAHARNTERVEFIKQHPRRLQDYTDQVVLAAADLWTLFNTHQKVYDVLVDSHAPDATGYLDLRCLVGHTLPGLIHCKAGHDFLIKQVQPSGPIGLLKQAVLGAPEVLGYTKAAAQTMLDHTELGTVIVAKAAVDAPLAALQKVLTTIPADGASNQLSVMLGALVAHGQLTSPGAYWTSVYRPIMEVLDGNLARAHEVPLREVGNWMRTSLGLTGVNGFRPQTVDRAAQTLVTLYDTEEVQERLAQCQRLPERLRFWHNARLALGGVAAFATVYSAGEAFKALGREDGMNLGNALNATGKVLGVGAAGATMTRFGFEKQRDLAKLRGETELAGAFDGAAKRWELIAIGVAAVAAIAIGTKDWWHAALEESGQVATISFVSGSVQFAAGGVGFLHLLGRLRPRTVISLAESSSLLLKGTAGVSRLSAGTIGWILLGVEALYLGLRHVHQTAVDEARTDAWIRRSVWGIPGGMAPFASDEEELQEFHRLFQAPSIQSDIAISKVLAPSLKARLAAAVGLPDNVRMVSVFLPGWRSQISQYSISQQRAPGLGEISGRSVRYADPDQVHVIDGFGVVKIATNALFGTTTVNYRPNGFTDADYVMEASSSW</sequence>
<evidence type="ECO:0000313" key="3">
    <source>
        <dbReference type="Proteomes" id="UP000037511"/>
    </source>
</evidence>
<dbReference type="EMBL" id="LGVG01000001">
    <property type="protein sequence ID" value="KNE29499.1"/>
    <property type="molecule type" value="Genomic_DNA"/>
</dbReference>
<evidence type="ECO:0000313" key="2">
    <source>
        <dbReference type="EMBL" id="KNE29499.1"/>
    </source>
</evidence>
<accession>A0AAW3IA17</accession>
<proteinExistence type="predicted"/>
<organism evidence="2 3">
    <name type="scientific">Achromobacter spanius</name>
    <dbReference type="NCBI Taxonomy" id="217203"/>
    <lineage>
        <taxon>Bacteria</taxon>
        <taxon>Pseudomonadati</taxon>
        <taxon>Pseudomonadota</taxon>
        <taxon>Betaproteobacteria</taxon>
        <taxon>Burkholderiales</taxon>
        <taxon>Alcaligenaceae</taxon>
        <taxon>Achromobacter</taxon>
    </lineage>
</organism>
<dbReference type="RefSeq" id="WP_050444710.1">
    <property type="nucleotide sequence ID" value="NZ_LGVG01000001.1"/>
</dbReference>
<dbReference type="AlphaFoldDB" id="A0AAW3IA17"/>
<dbReference type="Pfam" id="PF20249">
    <property type="entry name" value="VasX_N"/>
    <property type="match status" value="1"/>
</dbReference>